<comment type="caution">
    <text evidence="1">The sequence shown here is derived from an EMBL/GenBank/DDBJ whole genome shotgun (WGS) entry which is preliminary data.</text>
</comment>
<gene>
    <name evidence="1" type="ORF">Gogos_016971</name>
</gene>
<dbReference type="Proteomes" id="UP000593579">
    <property type="component" value="Unassembled WGS sequence"/>
</dbReference>
<evidence type="ECO:0000313" key="1">
    <source>
        <dbReference type="EMBL" id="MBA0732912.1"/>
    </source>
</evidence>
<dbReference type="EMBL" id="JABEZY010000001">
    <property type="protein sequence ID" value="MBA0732912.1"/>
    <property type="molecule type" value="Genomic_DNA"/>
</dbReference>
<name>A0A7J9B9S7_GOSGO</name>
<sequence>MSRVFIVEMLNSTTFC</sequence>
<accession>A0A7J9B9S7</accession>
<protein>
    <submittedName>
        <fullName evidence="1">Uncharacterized protein</fullName>
    </submittedName>
</protein>
<keyword evidence="2" id="KW-1185">Reference proteome</keyword>
<reference evidence="1 2" key="1">
    <citation type="journal article" date="2019" name="Genome Biol. Evol.">
        <title>Insights into the evolution of the New World diploid cottons (Gossypium, subgenus Houzingenia) based on genome sequencing.</title>
        <authorList>
            <person name="Grover C.E."/>
            <person name="Arick M.A. 2nd"/>
            <person name="Thrash A."/>
            <person name="Conover J.L."/>
            <person name="Sanders W.S."/>
            <person name="Peterson D.G."/>
            <person name="Frelichowski J.E."/>
            <person name="Scheffler J.A."/>
            <person name="Scheffler B.E."/>
            <person name="Wendel J.F."/>
        </authorList>
    </citation>
    <scope>NUCLEOTIDE SEQUENCE [LARGE SCALE GENOMIC DNA]</scope>
    <source>
        <strain evidence="1">5</strain>
        <tissue evidence="1">Leaf</tissue>
    </source>
</reference>
<dbReference type="OrthoDB" id="974950at2759"/>
<dbReference type="AlphaFoldDB" id="A0A7J9B9S7"/>
<proteinExistence type="predicted"/>
<organism evidence="1 2">
    <name type="scientific">Gossypium gossypioides</name>
    <name type="common">Mexican cotton</name>
    <name type="synonym">Selera gossypioides</name>
    <dbReference type="NCBI Taxonomy" id="34282"/>
    <lineage>
        <taxon>Eukaryota</taxon>
        <taxon>Viridiplantae</taxon>
        <taxon>Streptophyta</taxon>
        <taxon>Embryophyta</taxon>
        <taxon>Tracheophyta</taxon>
        <taxon>Spermatophyta</taxon>
        <taxon>Magnoliopsida</taxon>
        <taxon>eudicotyledons</taxon>
        <taxon>Gunneridae</taxon>
        <taxon>Pentapetalae</taxon>
        <taxon>rosids</taxon>
        <taxon>malvids</taxon>
        <taxon>Malvales</taxon>
        <taxon>Malvaceae</taxon>
        <taxon>Malvoideae</taxon>
        <taxon>Gossypium</taxon>
    </lineage>
</organism>
<evidence type="ECO:0000313" key="2">
    <source>
        <dbReference type="Proteomes" id="UP000593579"/>
    </source>
</evidence>